<keyword evidence="5 6" id="KW-0342">GTP-binding</keyword>
<dbReference type="CDD" id="cd01878">
    <property type="entry name" value="HflX"/>
    <property type="match status" value="1"/>
</dbReference>
<dbReference type="GO" id="GO:0005525">
    <property type="term" value="F:GTP binding"/>
    <property type="evidence" value="ECO:0007669"/>
    <property type="project" value="UniProtKB-UniRule"/>
</dbReference>
<dbReference type="InterPro" id="IPR025121">
    <property type="entry name" value="GTPase_HflX_N"/>
</dbReference>
<evidence type="ECO:0000256" key="7">
    <source>
        <dbReference type="PIRSR" id="PIRSR006809-1"/>
    </source>
</evidence>
<dbReference type="PANTHER" id="PTHR10229:SF0">
    <property type="entry name" value="GTP-BINDING PROTEIN 6-RELATED"/>
    <property type="match status" value="1"/>
</dbReference>
<dbReference type="InterPro" id="IPR032305">
    <property type="entry name" value="GTP-bd_M"/>
</dbReference>
<dbReference type="GO" id="GO:0003924">
    <property type="term" value="F:GTPase activity"/>
    <property type="evidence" value="ECO:0007669"/>
    <property type="project" value="UniProtKB-UniRule"/>
</dbReference>
<dbReference type="SUPFAM" id="SSF52540">
    <property type="entry name" value="P-loop containing nucleoside triphosphate hydrolases"/>
    <property type="match status" value="1"/>
</dbReference>
<evidence type="ECO:0000256" key="3">
    <source>
        <dbReference type="ARBA" id="ARBA00022741"/>
    </source>
</evidence>
<evidence type="ECO:0000313" key="11">
    <source>
        <dbReference type="Proteomes" id="UP000532769"/>
    </source>
</evidence>
<protein>
    <recommendedName>
        <fullName evidence="6">GTPase HflX</fullName>
    </recommendedName>
    <alternativeName>
        <fullName evidence="6">GTP-binding protein HflX</fullName>
    </alternativeName>
</protein>
<evidence type="ECO:0000256" key="5">
    <source>
        <dbReference type="ARBA" id="ARBA00023134"/>
    </source>
</evidence>
<dbReference type="GO" id="GO:0005737">
    <property type="term" value="C:cytoplasm"/>
    <property type="evidence" value="ECO:0007669"/>
    <property type="project" value="UniProtKB-SubCell"/>
</dbReference>
<reference evidence="10 11" key="1">
    <citation type="submission" date="2020-03" db="EMBL/GenBank/DDBJ databases">
        <title>Genomic Encyclopedia of Archaeal and Bacterial Type Strains, Phase II (KMG-II): from individual species to whole genera.</title>
        <authorList>
            <person name="Goeker M."/>
        </authorList>
    </citation>
    <scope>NUCLEOTIDE SEQUENCE [LARGE SCALE GENOMIC DNA]</scope>
    <source>
        <strain evidence="10 11">DSM 4749</strain>
    </source>
</reference>
<keyword evidence="4 8" id="KW-0460">Magnesium</keyword>
<comment type="caution">
    <text evidence="10">The sequence shown here is derived from an EMBL/GenBank/DDBJ whole genome shotgun (WGS) entry which is preliminary data.</text>
</comment>
<comment type="subcellular location">
    <subcellularLocation>
        <location evidence="6">Cytoplasm</location>
    </subcellularLocation>
    <text evidence="6">May associate with membranes.</text>
</comment>
<evidence type="ECO:0000256" key="2">
    <source>
        <dbReference type="ARBA" id="ARBA00022723"/>
    </source>
</evidence>
<dbReference type="Pfam" id="PF13167">
    <property type="entry name" value="GTP-bdg_N"/>
    <property type="match status" value="1"/>
</dbReference>
<dbReference type="AlphaFoldDB" id="A0A846MHR6"/>
<dbReference type="NCBIfam" id="TIGR03156">
    <property type="entry name" value="GTP_HflX"/>
    <property type="match status" value="1"/>
</dbReference>
<dbReference type="Pfam" id="PF16360">
    <property type="entry name" value="GTP-bdg_M"/>
    <property type="match status" value="1"/>
</dbReference>
<keyword evidence="1 6" id="KW-0963">Cytoplasm</keyword>
<evidence type="ECO:0000313" key="10">
    <source>
        <dbReference type="EMBL" id="NIK14364.1"/>
    </source>
</evidence>
<comment type="subunit">
    <text evidence="6">Monomer. Associates with the 50S ribosomal subunit.</text>
</comment>
<dbReference type="PROSITE" id="PS51705">
    <property type="entry name" value="G_HFLX"/>
    <property type="match status" value="1"/>
</dbReference>
<feature type="binding site" evidence="7">
    <location>
        <begin position="316"/>
        <end position="319"/>
    </location>
    <ligand>
        <name>GTP</name>
        <dbReference type="ChEBI" id="CHEBI:37565"/>
    </ligand>
</feature>
<dbReference type="Proteomes" id="UP000532769">
    <property type="component" value="Unassembled WGS sequence"/>
</dbReference>
<feature type="binding site" evidence="7">
    <location>
        <begin position="203"/>
        <end position="210"/>
    </location>
    <ligand>
        <name>GTP</name>
        <dbReference type="ChEBI" id="CHEBI:37565"/>
    </ligand>
</feature>
<sequence length="416" mass="47657">MSEREKAILVGCQLPHIDDERFFYSMEELASLVHTANGEVVATVTQKREAIHPATYIGKGKVEELVHLVEQMEADLVIFNDELSPSQNRNLARLLAVRIIDRTQLILDIFAQRARSKEGKLQVELAQLQYLLPRLGGQGTALSRLGGGIGTRGPGETKLETDRRHIYRRIDEIKTQLKLVAEHRERYRERRKKNRAFQISLVGYTNAGKSTLFNRLTAADSFEENLLFATLDPLTRRLILPSGYTVLLTDTVGFIQDLPTTLVAAFRSTLEEVKEADLILHIVDSSNPDYYHHEQTVYDLLDELGVSSIPIVTIYNKRDIRHPHFVPSTKTEAMMVSAFCADDIQRLRQFIEEMVKKQMIEYYVSIPDNEGKLLAQLKSETILHELHYNEESGMYECKGYVMPKHPLYGQLRQFQK</sequence>
<feature type="binding site" evidence="7">
    <location>
        <begin position="250"/>
        <end position="253"/>
    </location>
    <ligand>
        <name>GTP</name>
        <dbReference type="ChEBI" id="CHEBI:37565"/>
    </ligand>
</feature>
<comment type="function">
    <text evidence="6">GTPase that associates with the 50S ribosomal subunit and may have a role during protein synthesis or ribosome biogenesis.</text>
</comment>
<proteinExistence type="inferred from homology"/>
<organism evidence="10 11">
    <name type="scientific">Saccharococcus thermophilus</name>
    <dbReference type="NCBI Taxonomy" id="29396"/>
    <lineage>
        <taxon>Bacteria</taxon>
        <taxon>Bacillati</taxon>
        <taxon>Bacillota</taxon>
        <taxon>Bacilli</taxon>
        <taxon>Bacillales</taxon>
        <taxon>Anoxybacillaceae</taxon>
        <taxon>Saccharococcus</taxon>
    </lineage>
</organism>
<keyword evidence="2 8" id="KW-0479">Metal-binding</keyword>
<dbReference type="InterPro" id="IPR030394">
    <property type="entry name" value="G_HFLX_dom"/>
</dbReference>
<dbReference type="PANTHER" id="PTHR10229">
    <property type="entry name" value="GTP-BINDING PROTEIN HFLX"/>
    <property type="match status" value="1"/>
</dbReference>
<dbReference type="HAMAP" id="MF_00900">
    <property type="entry name" value="GTPase_HflX"/>
    <property type="match status" value="1"/>
</dbReference>
<dbReference type="GO" id="GO:0046872">
    <property type="term" value="F:metal ion binding"/>
    <property type="evidence" value="ECO:0007669"/>
    <property type="project" value="UniProtKB-KW"/>
</dbReference>
<comment type="similarity">
    <text evidence="6">Belongs to the TRAFAC class OBG-HflX-like GTPase superfamily. HflX GTPase family.</text>
</comment>
<dbReference type="InterPro" id="IPR006073">
    <property type="entry name" value="GTP-bd"/>
</dbReference>
<dbReference type="PRINTS" id="PR00326">
    <property type="entry name" value="GTP1OBG"/>
</dbReference>
<feature type="domain" description="Hflx-type G" evidence="9">
    <location>
        <begin position="197"/>
        <end position="359"/>
    </location>
</feature>
<dbReference type="Pfam" id="PF01926">
    <property type="entry name" value="MMR_HSR1"/>
    <property type="match status" value="1"/>
</dbReference>
<dbReference type="FunFam" id="3.40.50.11060:FF:000001">
    <property type="entry name" value="GTPase HflX"/>
    <property type="match status" value="1"/>
</dbReference>
<accession>A0A846MHR6</accession>
<dbReference type="Gene3D" id="3.40.50.300">
    <property type="entry name" value="P-loop containing nucleotide triphosphate hydrolases"/>
    <property type="match status" value="1"/>
</dbReference>
<dbReference type="Gene3D" id="3.40.50.11060">
    <property type="entry name" value="GTPase HflX, N-terminal domain"/>
    <property type="match status" value="1"/>
</dbReference>
<evidence type="ECO:0000259" key="9">
    <source>
        <dbReference type="PROSITE" id="PS51705"/>
    </source>
</evidence>
<dbReference type="EMBL" id="JAASRS010000001">
    <property type="protein sequence ID" value="NIK14364.1"/>
    <property type="molecule type" value="Genomic_DNA"/>
</dbReference>
<dbReference type="InterPro" id="IPR016496">
    <property type="entry name" value="GTPase_HflX"/>
</dbReference>
<dbReference type="RefSeq" id="WP_166908567.1">
    <property type="nucleotide sequence ID" value="NZ_JAASRS010000001.1"/>
</dbReference>
<dbReference type="InterPro" id="IPR042108">
    <property type="entry name" value="GTPase_HflX_N_sf"/>
</dbReference>
<comment type="cofactor">
    <cofactor evidence="8">
        <name>Mg(2+)</name>
        <dbReference type="ChEBI" id="CHEBI:18420"/>
    </cofactor>
</comment>
<feature type="binding site" evidence="8">
    <location>
        <position position="230"/>
    </location>
    <ligand>
        <name>Mg(2+)</name>
        <dbReference type="ChEBI" id="CHEBI:18420"/>
    </ligand>
</feature>
<evidence type="ECO:0000256" key="4">
    <source>
        <dbReference type="ARBA" id="ARBA00022842"/>
    </source>
</evidence>
<feature type="binding site" evidence="8">
    <location>
        <position position="210"/>
    </location>
    <ligand>
        <name>Mg(2+)</name>
        <dbReference type="ChEBI" id="CHEBI:18420"/>
    </ligand>
</feature>
<keyword evidence="11" id="KW-1185">Reference proteome</keyword>
<evidence type="ECO:0000256" key="1">
    <source>
        <dbReference type="ARBA" id="ARBA00022490"/>
    </source>
</evidence>
<dbReference type="Gene3D" id="6.10.250.2860">
    <property type="match status" value="1"/>
</dbReference>
<dbReference type="PIRSF" id="PIRSF006809">
    <property type="entry name" value="GTP-binding_hflX_prd"/>
    <property type="match status" value="1"/>
</dbReference>
<dbReference type="GO" id="GO:0043022">
    <property type="term" value="F:ribosome binding"/>
    <property type="evidence" value="ECO:0007669"/>
    <property type="project" value="TreeGrafter"/>
</dbReference>
<evidence type="ECO:0000256" key="8">
    <source>
        <dbReference type="PIRSR" id="PIRSR006809-2"/>
    </source>
</evidence>
<dbReference type="InterPro" id="IPR027417">
    <property type="entry name" value="P-loop_NTPase"/>
</dbReference>
<gene>
    <name evidence="6" type="primary">hflX</name>
    <name evidence="10" type="ORF">BDD39_000874</name>
</gene>
<feature type="binding site" evidence="7">
    <location>
        <begin position="228"/>
        <end position="232"/>
    </location>
    <ligand>
        <name>GTP</name>
        <dbReference type="ChEBI" id="CHEBI:37565"/>
    </ligand>
</feature>
<evidence type="ECO:0000256" key="6">
    <source>
        <dbReference type="HAMAP-Rule" id="MF_00900"/>
    </source>
</evidence>
<name>A0A846MHR6_9BACL</name>
<keyword evidence="3 6" id="KW-0547">Nucleotide-binding</keyword>